<keyword evidence="4 9" id="KW-0028">Amino-acid biosynthesis</keyword>
<dbReference type="PROSITE" id="PS00167">
    <property type="entry name" value="TRP_SYNTHASE_ALPHA"/>
    <property type="match status" value="1"/>
</dbReference>
<proteinExistence type="inferred from homology"/>
<dbReference type="FunFam" id="3.20.20.70:FF:000037">
    <property type="entry name" value="Tryptophan synthase alpha chain"/>
    <property type="match status" value="1"/>
</dbReference>
<evidence type="ECO:0000313" key="11">
    <source>
        <dbReference type="EMBL" id="TCN90280.1"/>
    </source>
</evidence>
<comment type="subunit">
    <text evidence="3 9">Tetramer of two alpha and two beta chains.</text>
</comment>
<dbReference type="Gene3D" id="3.20.20.70">
    <property type="entry name" value="Aldolase class I"/>
    <property type="match status" value="1"/>
</dbReference>
<dbReference type="SUPFAM" id="SSF51366">
    <property type="entry name" value="Ribulose-phoshate binding barrel"/>
    <property type="match status" value="1"/>
</dbReference>
<keyword evidence="7 9" id="KW-0456">Lyase</keyword>
<sequence>MSERYQHCFARLAKEKCGAFVPFVTLGDPNPELSLAIVDTLIANGADCLELGFPFSDPLADGPVIQGANLRALHSGTTPSRCFEMISKIRAKHPNTPIGLLLYANLVYANGVLNFYQRAKAAGVDSVLVADVPVEESAPFVTAAKSVGIAPIFIAPPNADADTLAKVANSGEGYTYLVSRAGVTGADNAAGMPVHEILDMLKQFNAPPPLLGFGIAEPQQVTAAIEAGAAGAISGSAVVKIIAANLDNPIVMLEKLGTFVKAMKAAA</sequence>
<dbReference type="CDD" id="cd04724">
    <property type="entry name" value="Tryptophan_synthase_alpha"/>
    <property type="match status" value="1"/>
</dbReference>
<evidence type="ECO:0000256" key="10">
    <source>
        <dbReference type="RuleBase" id="RU003662"/>
    </source>
</evidence>
<accession>A0A4R2FK36</accession>
<evidence type="ECO:0000256" key="4">
    <source>
        <dbReference type="ARBA" id="ARBA00022605"/>
    </source>
</evidence>
<dbReference type="RefSeq" id="WP_133037702.1">
    <property type="nucleotide sequence ID" value="NZ_SLWF01000002.1"/>
</dbReference>
<dbReference type="EMBL" id="SLWF01000002">
    <property type="protein sequence ID" value="TCN90280.1"/>
    <property type="molecule type" value="Genomic_DNA"/>
</dbReference>
<dbReference type="InterPro" id="IPR002028">
    <property type="entry name" value="Trp_synthase_suA"/>
</dbReference>
<comment type="caution">
    <text evidence="11">The sequence shown here is derived from an EMBL/GenBank/DDBJ whole genome shotgun (WGS) entry which is preliminary data.</text>
</comment>
<keyword evidence="12" id="KW-1185">Reference proteome</keyword>
<protein>
    <recommendedName>
        <fullName evidence="9">Tryptophan synthase alpha chain</fullName>
        <ecNumber evidence="9">4.2.1.20</ecNumber>
    </recommendedName>
</protein>
<comment type="similarity">
    <text evidence="9 10">Belongs to the TrpA family.</text>
</comment>
<dbReference type="PANTHER" id="PTHR43406:SF1">
    <property type="entry name" value="TRYPTOPHAN SYNTHASE ALPHA CHAIN, CHLOROPLASTIC"/>
    <property type="match status" value="1"/>
</dbReference>
<name>A0A4R2FK36_9GAMM</name>
<dbReference type="UniPathway" id="UPA00035">
    <property type="reaction ID" value="UER00044"/>
</dbReference>
<keyword evidence="6 9" id="KW-0057">Aromatic amino acid biosynthesis</keyword>
<evidence type="ECO:0000256" key="1">
    <source>
        <dbReference type="ARBA" id="ARBA00003365"/>
    </source>
</evidence>
<dbReference type="InterPro" id="IPR018204">
    <property type="entry name" value="Trp_synthase_alpha_AS"/>
</dbReference>
<dbReference type="AlphaFoldDB" id="A0A4R2FK36"/>
<feature type="active site" description="Proton acceptor" evidence="9">
    <location>
        <position position="61"/>
    </location>
</feature>
<comment type="function">
    <text evidence="1 9">The alpha subunit is responsible for the aldol cleavage of indoleglycerol phosphate to indole and glyceraldehyde 3-phosphate.</text>
</comment>
<dbReference type="EC" id="4.2.1.20" evidence="9"/>
<comment type="catalytic activity">
    <reaction evidence="8 9">
        <text>(1S,2R)-1-C-(indol-3-yl)glycerol 3-phosphate + L-serine = D-glyceraldehyde 3-phosphate + L-tryptophan + H2O</text>
        <dbReference type="Rhea" id="RHEA:10532"/>
        <dbReference type="ChEBI" id="CHEBI:15377"/>
        <dbReference type="ChEBI" id="CHEBI:33384"/>
        <dbReference type="ChEBI" id="CHEBI:57912"/>
        <dbReference type="ChEBI" id="CHEBI:58866"/>
        <dbReference type="ChEBI" id="CHEBI:59776"/>
        <dbReference type="EC" id="4.2.1.20"/>
    </reaction>
</comment>
<dbReference type="OrthoDB" id="9804578at2"/>
<feature type="active site" description="Proton acceptor" evidence="9">
    <location>
        <position position="50"/>
    </location>
</feature>
<dbReference type="InterPro" id="IPR011060">
    <property type="entry name" value="RibuloseP-bd_barrel"/>
</dbReference>
<evidence type="ECO:0000256" key="5">
    <source>
        <dbReference type="ARBA" id="ARBA00022822"/>
    </source>
</evidence>
<dbReference type="Proteomes" id="UP000294832">
    <property type="component" value="Unassembled WGS sequence"/>
</dbReference>
<evidence type="ECO:0000256" key="9">
    <source>
        <dbReference type="HAMAP-Rule" id="MF_00131"/>
    </source>
</evidence>
<dbReference type="NCBIfam" id="TIGR00262">
    <property type="entry name" value="trpA"/>
    <property type="match status" value="1"/>
</dbReference>
<evidence type="ECO:0000256" key="6">
    <source>
        <dbReference type="ARBA" id="ARBA00023141"/>
    </source>
</evidence>
<dbReference type="GO" id="GO:0004834">
    <property type="term" value="F:tryptophan synthase activity"/>
    <property type="evidence" value="ECO:0007669"/>
    <property type="project" value="UniProtKB-UniRule"/>
</dbReference>
<organism evidence="11 12">
    <name type="scientific">Shewanella fodinae</name>
    <dbReference type="NCBI Taxonomy" id="552357"/>
    <lineage>
        <taxon>Bacteria</taxon>
        <taxon>Pseudomonadati</taxon>
        <taxon>Pseudomonadota</taxon>
        <taxon>Gammaproteobacteria</taxon>
        <taxon>Alteromonadales</taxon>
        <taxon>Shewanellaceae</taxon>
        <taxon>Shewanella</taxon>
    </lineage>
</organism>
<comment type="pathway">
    <text evidence="2 9">Amino-acid biosynthesis; L-tryptophan biosynthesis; L-tryptophan from chorismate: step 5/5.</text>
</comment>
<evidence type="ECO:0000256" key="7">
    <source>
        <dbReference type="ARBA" id="ARBA00023239"/>
    </source>
</evidence>
<dbReference type="PANTHER" id="PTHR43406">
    <property type="entry name" value="TRYPTOPHAN SYNTHASE, ALPHA CHAIN"/>
    <property type="match status" value="1"/>
</dbReference>
<evidence type="ECO:0000256" key="8">
    <source>
        <dbReference type="ARBA" id="ARBA00049047"/>
    </source>
</evidence>
<dbReference type="HAMAP" id="MF_00131">
    <property type="entry name" value="Trp_synth_alpha"/>
    <property type="match status" value="1"/>
</dbReference>
<evidence type="ECO:0000256" key="2">
    <source>
        <dbReference type="ARBA" id="ARBA00004733"/>
    </source>
</evidence>
<dbReference type="Pfam" id="PF00290">
    <property type="entry name" value="Trp_syntA"/>
    <property type="match status" value="1"/>
</dbReference>
<gene>
    <name evidence="9" type="primary">trpA</name>
    <name evidence="11" type="ORF">EDC91_102197</name>
</gene>
<reference evidence="11 12" key="1">
    <citation type="submission" date="2019-03" db="EMBL/GenBank/DDBJ databases">
        <title>Freshwater and sediment microbial communities from various areas in North America, analyzing microbe dynamics in response to fracking.</title>
        <authorList>
            <person name="Lamendella R."/>
        </authorList>
    </citation>
    <scope>NUCLEOTIDE SEQUENCE [LARGE SCALE GENOMIC DNA]</scope>
    <source>
        <strain evidence="11 12">74A</strain>
    </source>
</reference>
<keyword evidence="5 9" id="KW-0822">Tryptophan biosynthesis</keyword>
<dbReference type="GO" id="GO:0005829">
    <property type="term" value="C:cytosol"/>
    <property type="evidence" value="ECO:0007669"/>
    <property type="project" value="TreeGrafter"/>
</dbReference>
<evidence type="ECO:0000256" key="3">
    <source>
        <dbReference type="ARBA" id="ARBA00011270"/>
    </source>
</evidence>
<evidence type="ECO:0000313" key="12">
    <source>
        <dbReference type="Proteomes" id="UP000294832"/>
    </source>
</evidence>
<dbReference type="InterPro" id="IPR013785">
    <property type="entry name" value="Aldolase_TIM"/>
</dbReference>